<name>A0A9D2GSQ5_9BACT</name>
<evidence type="ECO:0000256" key="4">
    <source>
        <dbReference type="SAM" id="Coils"/>
    </source>
</evidence>
<dbReference type="InterPro" id="IPR044946">
    <property type="entry name" value="Restrct_endonuc_typeI_TRD_sf"/>
</dbReference>
<dbReference type="GO" id="GO:0016787">
    <property type="term" value="F:hydrolase activity"/>
    <property type="evidence" value="ECO:0007669"/>
    <property type="project" value="UniProtKB-KW"/>
</dbReference>
<evidence type="ECO:0000256" key="2">
    <source>
        <dbReference type="ARBA" id="ARBA00022747"/>
    </source>
</evidence>
<dbReference type="Gene3D" id="3.90.220.20">
    <property type="entry name" value="DNA methylase specificity domains"/>
    <property type="match status" value="2"/>
</dbReference>
<evidence type="ECO:0000256" key="3">
    <source>
        <dbReference type="ARBA" id="ARBA00023125"/>
    </source>
</evidence>
<dbReference type="EC" id="3.1.21.-" evidence="6"/>
<evidence type="ECO:0000313" key="7">
    <source>
        <dbReference type="Proteomes" id="UP000824176"/>
    </source>
</evidence>
<accession>A0A9D2GSQ5</accession>
<dbReference type="Pfam" id="PF01420">
    <property type="entry name" value="Methylase_S"/>
    <property type="match status" value="2"/>
</dbReference>
<dbReference type="PANTHER" id="PTHR30408:SF12">
    <property type="entry name" value="TYPE I RESTRICTION ENZYME MJAVIII SPECIFICITY SUBUNIT"/>
    <property type="match status" value="1"/>
</dbReference>
<dbReference type="Gene3D" id="1.10.287.1120">
    <property type="entry name" value="Bipartite methylase S protein"/>
    <property type="match status" value="1"/>
</dbReference>
<feature type="coiled-coil region" evidence="4">
    <location>
        <begin position="358"/>
        <end position="385"/>
    </location>
</feature>
<keyword evidence="3" id="KW-0238">DNA-binding</keyword>
<feature type="domain" description="Type I restriction modification DNA specificity" evidence="5">
    <location>
        <begin position="8"/>
        <end position="178"/>
    </location>
</feature>
<keyword evidence="6" id="KW-0255">Endonuclease</keyword>
<dbReference type="InterPro" id="IPR000055">
    <property type="entry name" value="Restrct_endonuc_typeI_TRD"/>
</dbReference>
<keyword evidence="4" id="KW-0175">Coiled coil</keyword>
<protein>
    <submittedName>
        <fullName evidence="6">Restriction endonuclease subunit S</fullName>
        <ecNumber evidence="6">3.1.21.-</ecNumber>
    </submittedName>
</protein>
<dbReference type="GO" id="GO:0004519">
    <property type="term" value="F:endonuclease activity"/>
    <property type="evidence" value="ECO:0007669"/>
    <property type="project" value="UniProtKB-KW"/>
</dbReference>
<sequence>MAKNIDIPEGWEVKKLGEVCNIHDGIHSTPKYTSSGVKFISVEDIADYTKTNKYISKNDFEKFFKYKPKINDIFLTRIGNIGTPALIYTDEDIAYYVTISLLHNIIKQVESKFLYYLIQGNEFQQEIYKRTLHVAFPKKINLNEIGECKILLPPIDEQKKIADILSLWDKAIQQTKELIAYKETQKKGLMQNLLTGKKRLHGFNEKWKHYHLKYLIKEVNIRNKNNEEIEILSVSNKHGFIMQDDFFDKRVASKNTKNYKIVKRNQFAYNPSRINVGSIALLENFNIGLLSPMYIVFECNNLLSYVYFNYWVTSHLFTGVIKTYLSGSVRDSLNFKDMGQISIILPPLEEQKAIADILSKADEEINLLNKQLDLYTEQKKGLMQNLLTGKIRV</sequence>
<comment type="similarity">
    <text evidence="1">Belongs to the type-I restriction system S methylase family.</text>
</comment>
<evidence type="ECO:0000259" key="5">
    <source>
        <dbReference type="Pfam" id="PF01420"/>
    </source>
</evidence>
<gene>
    <name evidence="6" type="ORF">H9804_01790</name>
</gene>
<dbReference type="Proteomes" id="UP000824176">
    <property type="component" value="Unassembled WGS sequence"/>
</dbReference>
<dbReference type="AlphaFoldDB" id="A0A9D2GSQ5"/>
<proteinExistence type="inferred from homology"/>
<dbReference type="GO" id="GO:0009307">
    <property type="term" value="P:DNA restriction-modification system"/>
    <property type="evidence" value="ECO:0007669"/>
    <property type="project" value="UniProtKB-KW"/>
</dbReference>
<dbReference type="SUPFAM" id="SSF116734">
    <property type="entry name" value="DNA methylase specificity domain"/>
    <property type="match status" value="2"/>
</dbReference>
<reference evidence="6" key="1">
    <citation type="journal article" date="2021" name="PeerJ">
        <title>Extensive microbial diversity within the chicken gut microbiome revealed by metagenomics and culture.</title>
        <authorList>
            <person name="Gilroy R."/>
            <person name="Ravi A."/>
            <person name="Getino M."/>
            <person name="Pursley I."/>
            <person name="Horton D.L."/>
            <person name="Alikhan N.F."/>
            <person name="Baker D."/>
            <person name="Gharbi K."/>
            <person name="Hall N."/>
            <person name="Watson M."/>
            <person name="Adriaenssens E.M."/>
            <person name="Foster-Nyarko E."/>
            <person name="Jarju S."/>
            <person name="Secka A."/>
            <person name="Antonio M."/>
            <person name="Oren A."/>
            <person name="Chaudhuri R.R."/>
            <person name="La Ragione R."/>
            <person name="Hildebrand F."/>
            <person name="Pallen M.J."/>
        </authorList>
    </citation>
    <scope>NUCLEOTIDE SEQUENCE</scope>
    <source>
        <strain evidence="6">ChiW4-1371</strain>
    </source>
</reference>
<keyword evidence="2" id="KW-0680">Restriction system</keyword>
<comment type="caution">
    <text evidence="6">The sequence shown here is derived from an EMBL/GenBank/DDBJ whole genome shotgun (WGS) entry which is preliminary data.</text>
</comment>
<evidence type="ECO:0000256" key="1">
    <source>
        <dbReference type="ARBA" id="ARBA00010923"/>
    </source>
</evidence>
<dbReference type="CDD" id="cd17246">
    <property type="entry name" value="RMtype1_S_SonII-TRD2-CR2_like"/>
    <property type="match status" value="1"/>
</dbReference>
<dbReference type="GO" id="GO:0003677">
    <property type="term" value="F:DNA binding"/>
    <property type="evidence" value="ECO:0007669"/>
    <property type="project" value="UniProtKB-KW"/>
</dbReference>
<keyword evidence="6" id="KW-0540">Nuclease</keyword>
<dbReference type="PANTHER" id="PTHR30408">
    <property type="entry name" value="TYPE-1 RESTRICTION ENZYME ECOKI SPECIFICITY PROTEIN"/>
    <property type="match status" value="1"/>
</dbReference>
<feature type="domain" description="Type I restriction modification DNA specificity" evidence="5">
    <location>
        <begin position="222"/>
        <end position="371"/>
    </location>
</feature>
<dbReference type="EMBL" id="DXAQ01000026">
    <property type="protein sequence ID" value="HIZ88649.1"/>
    <property type="molecule type" value="Genomic_DNA"/>
</dbReference>
<evidence type="ECO:0000313" key="6">
    <source>
        <dbReference type="EMBL" id="HIZ88649.1"/>
    </source>
</evidence>
<keyword evidence="6" id="KW-0378">Hydrolase</keyword>
<dbReference type="InterPro" id="IPR052021">
    <property type="entry name" value="Type-I_RS_S_subunit"/>
</dbReference>
<reference evidence="6" key="2">
    <citation type="submission" date="2021-04" db="EMBL/GenBank/DDBJ databases">
        <authorList>
            <person name="Gilroy R."/>
        </authorList>
    </citation>
    <scope>NUCLEOTIDE SEQUENCE</scope>
    <source>
        <strain evidence="6">ChiW4-1371</strain>
    </source>
</reference>
<organism evidence="6 7">
    <name type="scientific">Candidatus Mucispirillum faecigallinarum</name>
    <dbReference type="NCBI Taxonomy" id="2838699"/>
    <lineage>
        <taxon>Bacteria</taxon>
        <taxon>Pseudomonadati</taxon>
        <taxon>Deferribacterota</taxon>
        <taxon>Deferribacteres</taxon>
        <taxon>Deferribacterales</taxon>
        <taxon>Mucispirillaceae</taxon>
        <taxon>Mucispirillum</taxon>
    </lineage>
</organism>